<evidence type="ECO:0000313" key="7">
    <source>
        <dbReference type="Proteomes" id="UP000657006"/>
    </source>
</evidence>
<reference evidence="6" key="1">
    <citation type="submission" date="2020-08" db="EMBL/GenBank/DDBJ databases">
        <title>Genome public.</title>
        <authorList>
            <person name="Liu C."/>
            <person name="Sun Q."/>
        </authorList>
    </citation>
    <scope>NUCLEOTIDE SEQUENCE</scope>
    <source>
        <strain evidence="6">NSJ-32</strain>
    </source>
</reference>
<dbReference type="GO" id="GO:0017116">
    <property type="term" value="F:single-stranded DNA helicase activity"/>
    <property type="evidence" value="ECO:0007669"/>
    <property type="project" value="TreeGrafter"/>
</dbReference>
<sequence length="441" mass="48626">MDLFEYNRNAIHKNESPLAYRMRPETLEDFVGQEEIVGKGTLLYRAIKADKLGSVIFYGPPGTGKTTLARIIAGTTHARFQQMNAVTAGKKDIEAVIEQAKTDMGMTGTRTILFIDEIHRFNKAQQDALLPAVEEGVVILIGATTENPYFEVNNALLSRSRIFQLKPLTPDHIMQILERAVTDREKGMGYLNGALTEEAAEFLARTADGDARTALNALELGLLTTEPDAEGRIVIDLDVAQQCIQKKAYQYDKDGDAHYDLLSCFQKAIRGSDPDASLHYLARLLEGGDLKSICRRLLVIACEDIGLAYPQGITIVKSCVDSAVQVGLPEASIILSQAVVVLATAPKSNSSSSAIMKAVEDVRTKELGSLPAHLRDAHYKGAAKLGHGEGYRYPHDYPYHYVEQQYMPDALLGTVYYEPGENKNERAIRKYMEDVKKASGQ</sequence>
<dbReference type="SMART" id="SM00382">
    <property type="entry name" value="AAA"/>
    <property type="match status" value="1"/>
</dbReference>
<evidence type="ECO:0000313" key="6">
    <source>
        <dbReference type="EMBL" id="MBC8544506.1"/>
    </source>
</evidence>
<dbReference type="GO" id="GO:0000731">
    <property type="term" value="P:DNA synthesis involved in DNA repair"/>
    <property type="evidence" value="ECO:0007669"/>
    <property type="project" value="TreeGrafter"/>
</dbReference>
<proteinExistence type="inferred from homology"/>
<dbReference type="InterPro" id="IPR008921">
    <property type="entry name" value="DNA_pol3_clamp-load_cplx_C"/>
</dbReference>
<dbReference type="FunFam" id="1.10.3710.10:FF:000003">
    <property type="entry name" value="ATPase, AAA family protein"/>
    <property type="match status" value="1"/>
</dbReference>
<protein>
    <recommendedName>
        <fullName evidence="2">Replication-associated recombination protein A</fullName>
    </recommendedName>
</protein>
<gene>
    <name evidence="6" type="ORF">H8730_13245</name>
</gene>
<dbReference type="SUPFAM" id="SSF52540">
    <property type="entry name" value="P-loop containing nucleoside triphosphate hydrolases"/>
    <property type="match status" value="1"/>
</dbReference>
<evidence type="ECO:0000256" key="1">
    <source>
        <dbReference type="ARBA" id="ARBA00008959"/>
    </source>
</evidence>
<dbReference type="InterPro" id="IPR021886">
    <property type="entry name" value="MgsA_C"/>
</dbReference>
<organism evidence="6 7">
    <name type="scientific">Bianquea renquensis</name>
    <dbReference type="NCBI Taxonomy" id="2763661"/>
    <lineage>
        <taxon>Bacteria</taxon>
        <taxon>Bacillati</taxon>
        <taxon>Bacillota</taxon>
        <taxon>Clostridia</taxon>
        <taxon>Eubacteriales</taxon>
        <taxon>Bianqueaceae</taxon>
        <taxon>Bianquea</taxon>
    </lineage>
</organism>
<evidence type="ECO:0000259" key="5">
    <source>
        <dbReference type="SMART" id="SM00382"/>
    </source>
</evidence>
<dbReference type="InterPro" id="IPR027417">
    <property type="entry name" value="P-loop_NTPase"/>
</dbReference>
<comment type="similarity">
    <text evidence="1">Belongs to the AAA ATPase family. RarA/MGS1/WRNIP1 subfamily.</text>
</comment>
<dbReference type="GO" id="GO:0009378">
    <property type="term" value="F:four-way junction helicase activity"/>
    <property type="evidence" value="ECO:0007669"/>
    <property type="project" value="InterPro"/>
</dbReference>
<evidence type="ECO:0000256" key="3">
    <source>
        <dbReference type="ARBA" id="ARBA00022741"/>
    </source>
</evidence>
<dbReference type="GO" id="GO:0006261">
    <property type="term" value="P:DNA-templated DNA replication"/>
    <property type="evidence" value="ECO:0007669"/>
    <property type="project" value="TreeGrafter"/>
</dbReference>
<dbReference type="EMBL" id="JACRSQ010000023">
    <property type="protein sequence ID" value="MBC8544506.1"/>
    <property type="molecule type" value="Genomic_DNA"/>
</dbReference>
<comment type="caution">
    <text evidence="6">The sequence shown here is derived from an EMBL/GenBank/DDBJ whole genome shotgun (WGS) entry which is preliminary data.</text>
</comment>
<name>A0A926I2W4_9FIRM</name>
<dbReference type="Pfam" id="PF16193">
    <property type="entry name" value="AAA_assoc_2"/>
    <property type="match status" value="1"/>
</dbReference>
<dbReference type="PANTHER" id="PTHR13779:SF7">
    <property type="entry name" value="ATPASE WRNIP1"/>
    <property type="match status" value="1"/>
</dbReference>
<dbReference type="SUPFAM" id="SSF48019">
    <property type="entry name" value="post-AAA+ oligomerization domain-like"/>
    <property type="match status" value="1"/>
</dbReference>
<dbReference type="CDD" id="cd18139">
    <property type="entry name" value="HLD_clamp_RarA"/>
    <property type="match status" value="1"/>
</dbReference>
<keyword evidence="4" id="KW-0067">ATP-binding</keyword>
<evidence type="ECO:0000256" key="4">
    <source>
        <dbReference type="ARBA" id="ARBA00022840"/>
    </source>
</evidence>
<dbReference type="Proteomes" id="UP000657006">
    <property type="component" value="Unassembled WGS sequence"/>
</dbReference>
<dbReference type="FunFam" id="3.40.50.300:FF:000345">
    <property type="entry name" value="AAA family ATPase"/>
    <property type="match status" value="1"/>
</dbReference>
<dbReference type="FunFam" id="1.20.272.10:FF:000001">
    <property type="entry name" value="Putative AAA family ATPase"/>
    <property type="match status" value="1"/>
</dbReference>
<dbReference type="InterPro" id="IPR051314">
    <property type="entry name" value="AAA_ATPase_RarA/MGS1/WRNIP1"/>
</dbReference>
<dbReference type="InterPro" id="IPR008824">
    <property type="entry name" value="RuvB-like_N"/>
</dbReference>
<dbReference type="FunFam" id="1.10.8.60:FF:000029">
    <property type="entry name" value="Replication-associated recombination protein A"/>
    <property type="match status" value="1"/>
</dbReference>
<dbReference type="InterPro" id="IPR032423">
    <property type="entry name" value="AAA_assoc_2"/>
</dbReference>
<dbReference type="PANTHER" id="PTHR13779">
    <property type="entry name" value="WERNER HELICASE-INTERACTING PROTEIN 1 FAMILY MEMBER"/>
    <property type="match status" value="1"/>
</dbReference>
<dbReference type="Gene3D" id="1.20.272.10">
    <property type="match status" value="1"/>
</dbReference>
<dbReference type="RefSeq" id="WP_177719860.1">
    <property type="nucleotide sequence ID" value="NZ_JACRSQ010000023.1"/>
</dbReference>
<dbReference type="GO" id="GO:0008047">
    <property type="term" value="F:enzyme activator activity"/>
    <property type="evidence" value="ECO:0007669"/>
    <property type="project" value="TreeGrafter"/>
</dbReference>
<dbReference type="GO" id="GO:0005524">
    <property type="term" value="F:ATP binding"/>
    <property type="evidence" value="ECO:0007669"/>
    <property type="project" value="UniProtKB-KW"/>
</dbReference>
<dbReference type="CDD" id="cd00009">
    <property type="entry name" value="AAA"/>
    <property type="match status" value="1"/>
</dbReference>
<evidence type="ECO:0000256" key="2">
    <source>
        <dbReference type="ARBA" id="ARBA00020776"/>
    </source>
</evidence>
<dbReference type="Gene3D" id="1.10.8.60">
    <property type="match status" value="1"/>
</dbReference>
<keyword evidence="7" id="KW-1185">Reference proteome</keyword>
<dbReference type="InterPro" id="IPR003593">
    <property type="entry name" value="AAA+_ATPase"/>
</dbReference>
<feature type="domain" description="AAA+ ATPase" evidence="5">
    <location>
        <begin position="51"/>
        <end position="168"/>
    </location>
</feature>
<dbReference type="GO" id="GO:0003677">
    <property type="term" value="F:DNA binding"/>
    <property type="evidence" value="ECO:0007669"/>
    <property type="project" value="InterPro"/>
</dbReference>
<keyword evidence="3" id="KW-0547">Nucleotide-binding</keyword>
<accession>A0A926I2W4</accession>
<dbReference type="GO" id="GO:0006310">
    <property type="term" value="P:DNA recombination"/>
    <property type="evidence" value="ECO:0007669"/>
    <property type="project" value="InterPro"/>
</dbReference>
<dbReference type="Pfam" id="PF12002">
    <property type="entry name" value="MgsA_C"/>
    <property type="match status" value="1"/>
</dbReference>
<dbReference type="AlphaFoldDB" id="A0A926I2W4"/>
<dbReference type="Gene3D" id="3.40.50.300">
    <property type="entry name" value="P-loop containing nucleotide triphosphate hydrolases"/>
    <property type="match status" value="1"/>
</dbReference>
<dbReference type="Pfam" id="PF05496">
    <property type="entry name" value="RuvB_N"/>
    <property type="match status" value="1"/>
</dbReference>
<dbReference type="Gene3D" id="1.10.3710.10">
    <property type="entry name" value="DNA polymerase III clamp loader subunits, C-terminal domain"/>
    <property type="match status" value="1"/>
</dbReference>